<comment type="caution">
    <text evidence="1">The sequence shown here is derived from an EMBL/GenBank/DDBJ whole genome shotgun (WGS) entry which is preliminary data.</text>
</comment>
<accession>A0ABU9EDH9</accession>
<dbReference type="Proteomes" id="UP001484239">
    <property type="component" value="Unassembled WGS sequence"/>
</dbReference>
<dbReference type="EMBL" id="JBBHLI010000015">
    <property type="protein sequence ID" value="MEK9502815.1"/>
    <property type="molecule type" value="Genomic_DNA"/>
</dbReference>
<dbReference type="RefSeq" id="WP_405281058.1">
    <property type="nucleotide sequence ID" value="NZ_CP144380.1"/>
</dbReference>
<sequence>MTRFGRASRTMDLLGLALLTMMMVMLWVQNSALAADADAQIAPDAVGAVMGGDGTTGSVVSAGAEHL</sequence>
<proteinExistence type="predicted"/>
<evidence type="ECO:0000313" key="1">
    <source>
        <dbReference type="EMBL" id="MEK9502815.1"/>
    </source>
</evidence>
<protein>
    <submittedName>
        <fullName evidence="1">Uncharacterized protein</fullName>
    </submittedName>
</protein>
<reference evidence="1 2" key="1">
    <citation type="submission" date="2024-02" db="EMBL/GenBank/DDBJ databases">
        <title>A novel Gemmatimonadota bacterium.</title>
        <authorList>
            <person name="Du Z.-J."/>
            <person name="Ye Y.-Q."/>
        </authorList>
    </citation>
    <scope>NUCLEOTIDE SEQUENCE [LARGE SCALE GENOMIC DNA]</scope>
    <source>
        <strain evidence="1 2">DH-20</strain>
    </source>
</reference>
<organism evidence="1 2">
    <name type="scientific">Gaopeijia maritima</name>
    <dbReference type="NCBI Taxonomy" id="3119007"/>
    <lineage>
        <taxon>Bacteria</taxon>
        <taxon>Pseudomonadati</taxon>
        <taxon>Gemmatimonadota</taxon>
        <taxon>Longimicrobiia</taxon>
        <taxon>Gaopeijiales</taxon>
        <taxon>Gaopeijiaceae</taxon>
        <taxon>Gaopeijia</taxon>
    </lineage>
</organism>
<evidence type="ECO:0000313" key="2">
    <source>
        <dbReference type="Proteomes" id="UP001484239"/>
    </source>
</evidence>
<name>A0ABU9EDH9_9BACT</name>
<gene>
    <name evidence="1" type="ORF">WI372_17595</name>
</gene>
<keyword evidence="2" id="KW-1185">Reference proteome</keyword>